<evidence type="ECO:0000256" key="1">
    <source>
        <dbReference type="SAM" id="SignalP"/>
    </source>
</evidence>
<organism evidence="2 3">
    <name type="scientific">Mortierella alpina</name>
    <name type="common">Oleaginous fungus</name>
    <name type="synonym">Mortierella renispora</name>
    <dbReference type="NCBI Taxonomy" id="64518"/>
    <lineage>
        <taxon>Eukaryota</taxon>
        <taxon>Fungi</taxon>
        <taxon>Fungi incertae sedis</taxon>
        <taxon>Mucoromycota</taxon>
        <taxon>Mortierellomycotina</taxon>
        <taxon>Mortierellomycetes</taxon>
        <taxon>Mortierellales</taxon>
        <taxon>Mortierellaceae</taxon>
        <taxon>Mortierella</taxon>
    </lineage>
</organism>
<evidence type="ECO:0000313" key="3">
    <source>
        <dbReference type="Proteomes" id="UP000738359"/>
    </source>
</evidence>
<dbReference type="Gene3D" id="2.170.15.10">
    <property type="entry name" value="Proaerolysin, chain A, domain 3"/>
    <property type="match status" value="1"/>
</dbReference>
<accession>A0A9P6LXH5</accession>
<gene>
    <name evidence="2" type="ORF">BGZ70_002128</name>
</gene>
<name>A0A9P6LXH5_MORAP</name>
<keyword evidence="3" id="KW-1185">Reference proteome</keyword>
<proteinExistence type="predicted"/>
<reference evidence="2" key="1">
    <citation type="journal article" date="2020" name="Fungal Divers.">
        <title>Resolving the Mortierellaceae phylogeny through synthesis of multi-gene phylogenetics and phylogenomics.</title>
        <authorList>
            <person name="Vandepol N."/>
            <person name="Liber J."/>
            <person name="Desiro A."/>
            <person name="Na H."/>
            <person name="Kennedy M."/>
            <person name="Barry K."/>
            <person name="Grigoriev I.V."/>
            <person name="Miller A.N."/>
            <person name="O'Donnell K."/>
            <person name="Stajich J.E."/>
            <person name="Bonito G."/>
        </authorList>
    </citation>
    <scope>NUCLEOTIDE SEQUENCE</scope>
    <source>
        <strain evidence="2">CK1249</strain>
    </source>
</reference>
<feature type="signal peptide" evidence="1">
    <location>
        <begin position="1"/>
        <end position="18"/>
    </location>
</feature>
<keyword evidence="1" id="KW-0732">Signal</keyword>
<dbReference type="AlphaFoldDB" id="A0A9P6LXH5"/>
<protein>
    <submittedName>
        <fullName evidence="2">Uncharacterized protein</fullName>
    </submittedName>
</protein>
<comment type="caution">
    <text evidence="2">The sequence shown here is derived from an EMBL/GenBank/DDBJ whole genome shotgun (WGS) entry which is preliminary data.</text>
</comment>
<feature type="chain" id="PRO_5040474221" evidence="1">
    <location>
        <begin position="19"/>
        <end position="297"/>
    </location>
</feature>
<sequence length="297" mass="33705">MKLYIPALVLVCTSYCHARQFPLASLDNLGCQKIAERFPKTNSDLVQKLIDVHGTKVEHATGMKHYKLDKSPNRLWRVAAMDHCEIEIGPPSAIGHALYCPRESPTPCTLGATYKDSQSFRDEIGFHTEFSIESGGGLPGVFEAKSTITFGTSYTYSKEFSHGLELSYVFPVEPGRVCTPTQVAYRQRCTGTVWEVRNDSWGWTCPELAANIDFNDKHRWFVLEGQDQWFHYVHYRGNLPPQLYTVRSKNVFRPRSCSDVPEKIQVRTLDYMQSDTNAKNPVEFDNGKSISAITCVY</sequence>
<dbReference type="EMBL" id="JAAAHY010001500">
    <property type="protein sequence ID" value="KAF9948669.1"/>
    <property type="molecule type" value="Genomic_DNA"/>
</dbReference>
<dbReference type="Proteomes" id="UP000738359">
    <property type="component" value="Unassembled WGS sequence"/>
</dbReference>
<evidence type="ECO:0000313" key="2">
    <source>
        <dbReference type="EMBL" id="KAF9948669.1"/>
    </source>
</evidence>
<dbReference type="OrthoDB" id="2379421at2759"/>